<dbReference type="EMBL" id="FPLJ01000072">
    <property type="protein sequence ID" value="SGY96648.1"/>
    <property type="molecule type" value="Genomic_DNA"/>
</dbReference>
<dbReference type="GeneID" id="61297079"/>
<sequence>MMDNIIKNAHNYSFFHLTSLLEKKYQQDNSAIYNGIGTNKYTIDEYIRFSVSPELSYPKSDINNIVSYQHGGRDYINLEVNFLGLHGSSSPLPSSYVEKLAGRDDDNPIRYFLDFFHNRYLSLLYQTWKKYRHHVQYKSGAGDTLSGHLFNFIGLSESIQHCNDVNLDKAKLLSYVGQLSTRTRSPKLVSGIIAHCFGLDNVTIEEWVYRRVNISDSQINHLNQRNCILGHDLHIGKTLADLSGKFNLCINELDFSNYLKFLPGQELNTVLKELMKFILIDPLAWDIKIKVKNKTLPKNVLGRGEGNTLGQTFWLGTSHDNDNIISIAGCY</sequence>
<dbReference type="Pfam" id="PF06996">
    <property type="entry name" value="T6SS_TssG"/>
    <property type="match status" value="1"/>
</dbReference>
<reference evidence="1 3" key="1">
    <citation type="submission" date="2016-11" db="EMBL/GenBank/DDBJ databases">
        <authorList>
            <person name="Klemetsen T."/>
        </authorList>
    </citation>
    <scope>NUCLEOTIDE SEQUENCE [LARGE SCALE GENOMIC DNA]</scope>
    <source>
        <strain evidence="1">MT 2528</strain>
    </source>
</reference>
<dbReference type="EMBL" id="FPLD01000121">
    <property type="protein sequence ID" value="SGZ15832.1"/>
    <property type="molecule type" value="Genomic_DNA"/>
</dbReference>
<dbReference type="RefSeq" id="WP_045110919.1">
    <property type="nucleotide sequence ID" value="NZ_CAWQZC010000042.1"/>
</dbReference>
<evidence type="ECO:0000313" key="3">
    <source>
        <dbReference type="Proteomes" id="UP000182660"/>
    </source>
</evidence>
<dbReference type="KEGG" id="mvs:MVIS_2822"/>
<dbReference type="InterPro" id="IPR010732">
    <property type="entry name" value="T6SS_TssG-like"/>
</dbReference>
<protein>
    <submittedName>
        <fullName evidence="2">Type VI secretion protein, family</fullName>
    </submittedName>
</protein>
<proteinExistence type="predicted"/>
<dbReference type="AlphaFoldDB" id="A0A090IEB6"/>
<dbReference type="Proteomes" id="UP000182660">
    <property type="component" value="Unassembled WGS sequence"/>
</dbReference>
<dbReference type="PANTHER" id="PTHR35564:SF3">
    <property type="entry name" value="TYPE VI SECRETION SYSTEM BASEPLATE SUBUNIT TSSG"/>
    <property type="match status" value="1"/>
</dbReference>
<dbReference type="PATRIC" id="fig|80854.5.peg.2996"/>
<evidence type="ECO:0000313" key="2">
    <source>
        <dbReference type="EMBL" id="SGZ15832.1"/>
    </source>
</evidence>
<evidence type="ECO:0000313" key="1">
    <source>
        <dbReference type="EMBL" id="SGY96648.1"/>
    </source>
</evidence>
<dbReference type="OrthoDB" id="1523296at2"/>
<keyword evidence="3" id="KW-1185">Reference proteome</keyword>
<evidence type="ECO:0000313" key="4">
    <source>
        <dbReference type="Proteomes" id="UP000183794"/>
    </source>
</evidence>
<accession>A0A090IEB6</accession>
<name>A0A090IEB6_9GAMM</name>
<reference evidence="2 4" key="2">
    <citation type="submission" date="2016-11" db="EMBL/GenBank/DDBJ databases">
        <authorList>
            <person name="Jaros S."/>
            <person name="Januszkiewicz K."/>
            <person name="Wedrychowicz H."/>
        </authorList>
    </citation>
    <scope>NUCLEOTIDE SEQUENCE [LARGE SCALE GENOMIC DNA]</scope>
    <source>
        <strain evidence="2">NVI 5450</strain>
    </source>
</reference>
<dbReference type="Proteomes" id="UP000183794">
    <property type="component" value="Unassembled WGS sequence"/>
</dbReference>
<organism evidence="2 4">
    <name type="scientific">Moritella viscosa</name>
    <dbReference type="NCBI Taxonomy" id="80854"/>
    <lineage>
        <taxon>Bacteria</taxon>
        <taxon>Pseudomonadati</taxon>
        <taxon>Pseudomonadota</taxon>
        <taxon>Gammaproteobacteria</taxon>
        <taxon>Alteromonadales</taxon>
        <taxon>Moritellaceae</taxon>
        <taxon>Moritella</taxon>
    </lineage>
</organism>
<gene>
    <name evidence="1" type="ORF">MT2528_3245</name>
    <name evidence="2" type="ORF">NVI5450_4236</name>
</gene>
<dbReference type="PANTHER" id="PTHR35564">
    <property type="match status" value="1"/>
</dbReference>
<dbReference type="NCBIfam" id="TIGR03347">
    <property type="entry name" value="VI_chp_1"/>
    <property type="match status" value="1"/>
</dbReference>
<dbReference type="STRING" id="80854.MVIS_2822"/>
<dbReference type="HOGENOM" id="CLU_048238_0_1_6"/>